<keyword evidence="4" id="KW-0808">Transferase</keyword>
<feature type="binding site" evidence="10">
    <location>
        <position position="40"/>
    </location>
    <ligand>
        <name>ATP</name>
        <dbReference type="ChEBI" id="CHEBI:30616"/>
    </ligand>
</feature>
<gene>
    <name evidence="14" type="ORF">SteCoe_2093</name>
</gene>
<dbReference type="InterPro" id="IPR008271">
    <property type="entry name" value="Ser/Thr_kinase_AS"/>
</dbReference>
<dbReference type="InterPro" id="IPR017441">
    <property type="entry name" value="Protein_kinase_ATP_BS"/>
</dbReference>
<dbReference type="SUPFAM" id="SSF56112">
    <property type="entry name" value="Protein kinase-like (PK-like)"/>
    <property type="match status" value="1"/>
</dbReference>
<dbReference type="FunFam" id="1.10.510.10:FF:000571">
    <property type="entry name" value="Maternal embryonic leucine zipper kinase"/>
    <property type="match status" value="1"/>
</dbReference>
<dbReference type="OrthoDB" id="307646at2759"/>
<keyword evidence="5 10" id="KW-0547">Nucleotide-binding</keyword>
<evidence type="ECO:0000256" key="12">
    <source>
        <dbReference type="SAM" id="MobiDB-lite"/>
    </source>
</evidence>
<feature type="region of interest" description="Disordered" evidence="12">
    <location>
        <begin position="315"/>
        <end position="334"/>
    </location>
</feature>
<evidence type="ECO:0000256" key="10">
    <source>
        <dbReference type="PROSITE-ProRule" id="PRU10141"/>
    </source>
</evidence>
<dbReference type="EC" id="2.7.11.1" evidence="2"/>
<keyword evidence="15" id="KW-1185">Reference proteome</keyword>
<comment type="similarity">
    <text evidence="11">Belongs to the protein kinase superfamily.</text>
</comment>
<evidence type="ECO:0000256" key="1">
    <source>
        <dbReference type="ARBA" id="ARBA00011245"/>
    </source>
</evidence>
<dbReference type="GO" id="GO:0004674">
    <property type="term" value="F:protein serine/threonine kinase activity"/>
    <property type="evidence" value="ECO:0007669"/>
    <property type="project" value="UniProtKB-KW"/>
</dbReference>
<dbReference type="PROSITE" id="PS00108">
    <property type="entry name" value="PROTEIN_KINASE_ST"/>
    <property type="match status" value="1"/>
</dbReference>
<dbReference type="PROSITE" id="PS00107">
    <property type="entry name" value="PROTEIN_KINASE_ATP"/>
    <property type="match status" value="1"/>
</dbReference>
<evidence type="ECO:0000256" key="3">
    <source>
        <dbReference type="ARBA" id="ARBA00022527"/>
    </source>
</evidence>
<dbReference type="EMBL" id="MPUH01000022">
    <property type="protein sequence ID" value="OMJ94746.1"/>
    <property type="molecule type" value="Genomic_DNA"/>
</dbReference>
<comment type="catalytic activity">
    <reaction evidence="9">
        <text>L-seryl-[protein] + ATP = O-phospho-L-seryl-[protein] + ADP + H(+)</text>
        <dbReference type="Rhea" id="RHEA:17989"/>
        <dbReference type="Rhea" id="RHEA-COMP:9863"/>
        <dbReference type="Rhea" id="RHEA-COMP:11604"/>
        <dbReference type="ChEBI" id="CHEBI:15378"/>
        <dbReference type="ChEBI" id="CHEBI:29999"/>
        <dbReference type="ChEBI" id="CHEBI:30616"/>
        <dbReference type="ChEBI" id="CHEBI:83421"/>
        <dbReference type="ChEBI" id="CHEBI:456216"/>
        <dbReference type="EC" id="2.7.11.1"/>
    </reaction>
</comment>
<evidence type="ECO:0000256" key="6">
    <source>
        <dbReference type="ARBA" id="ARBA00022777"/>
    </source>
</evidence>
<reference evidence="14 15" key="1">
    <citation type="submission" date="2016-11" db="EMBL/GenBank/DDBJ databases">
        <title>The macronuclear genome of Stentor coeruleus: a giant cell with tiny introns.</title>
        <authorList>
            <person name="Slabodnick M."/>
            <person name="Ruby J.G."/>
            <person name="Reiff S.B."/>
            <person name="Swart E.C."/>
            <person name="Gosai S."/>
            <person name="Prabakaran S."/>
            <person name="Witkowska E."/>
            <person name="Larue G.E."/>
            <person name="Fisher S."/>
            <person name="Freeman R.M."/>
            <person name="Gunawardena J."/>
            <person name="Chu W."/>
            <person name="Stover N.A."/>
            <person name="Gregory B.D."/>
            <person name="Nowacki M."/>
            <person name="Derisi J."/>
            <person name="Roy S.W."/>
            <person name="Marshall W.F."/>
            <person name="Sood P."/>
        </authorList>
    </citation>
    <scope>NUCLEOTIDE SEQUENCE [LARGE SCALE GENOMIC DNA]</scope>
    <source>
        <strain evidence="14">WM001</strain>
    </source>
</reference>
<organism evidence="14 15">
    <name type="scientific">Stentor coeruleus</name>
    <dbReference type="NCBI Taxonomy" id="5963"/>
    <lineage>
        <taxon>Eukaryota</taxon>
        <taxon>Sar</taxon>
        <taxon>Alveolata</taxon>
        <taxon>Ciliophora</taxon>
        <taxon>Postciliodesmatophora</taxon>
        <taxon>Heterotrichea</taxon>
        <taxon>Heterotrichida</taxon>
        <taxon>Stentoridae</taxon>
        <taxon>Stentor</taxon>
    </lineage>
</organism>
<dbReference type="InterPro" id="IPR011009">
    <property type="entry name" value="Kinase-like_dom_sf"/>
</dbReference>
<proteinExistence type="inferred from homology"/>
<dbReference type="GO" id="GO:0007165">
    <property type="term" value="P:signal transduction"/>
    <property type="evidence" value="ECO:0007669"/>
    <property type="project" value="TreeGrafter"/>
</dbReference>
<evidence type="ECO:0000256" key="2">
    <source>
        <dbReference type="ARBA" id="ARBA00012513"/>
    </source>
</evidence>
<dbReference type="Gene3D" id="1.10.510.10">
    <property type="entry name" value="Transferase(Phosphotransferase) domain 1"/>
    <property type="match status" value="1"/>
</dbReference>
<dbReference type="Proteomes" id="UP000187209">
    <property type="component" value="Unassembled WGS sequence"/>
</dbReference>
<evidence type="ECO:0000259" key="13">
    <source>
        <dbReference type="PROSITE" id="PS50011"/>
    </source>
</evidence>
<accession>A0A1R2D0G9</accession>
<evidence type="ECO:0000256" key="9">
    <source>
        <dbReference type="ARBA" id="ARBA00048679"/>
    </source>
</evidence>
<comment type="catalytic activity">
    <reaction evidence="8">
        <text>L-threonyl-[protein] + ATP = O-phospho-L-threonyl-[protein] + ADP + H(+)</text>
        <dbReference type="Rhea" id="RHEA:46608"/>
        <dbReference type="Rhea" id="RHEA-COMP:11060"/>
        <dbReference type="Rhea" id="RHEA-COMP:11605"/>
        <dbReference type="ChEBI" id="CHEBI:15378"/>
        <dbReference type="ChEBI" id="CHEBI:30013"/>
        <dbReference type="ChEBI" id="CHEBI:30616"/>
        <dbReference type="ChEBI" id="CHEBI:61977"/>
        <dbReference type="ChEBI" id="CHEBI:456216"/>
        <dbReference type="EC" id="2.7.11.1"/>
    </reaction>
</comment>
<evidence type="ECO:0000256" key="5">
    <source>
        <dbReference type="ARBA" id="ARBA00022741"/>
    </source>
</evidence>
<evidence type="ECO:0000256" key="4">
    <source>
        <dbReference type="ARBA" id="ARBA00022679"/>
    </source>
</evidence>
<dbReference type="SMART" id="SM00220">
    <property type="entry name" value="S_TKc"/>
    <property type="match status" value="1"/>
</dbReference>
<dbReference type="PANTHER" id="PTHR43895:SF32">
    <property type="entry name" value="SERINE_THREONINE-PROTEIN KINASE CHK1"/>
    <property type="match status" value="1"/>
</dbReference>
<comment type="caution">
    <text evidence="14">The sequence shown here is derived from an EMBL/GenBank/DDBJ whole genome shotgun (WGS) entry which is preliminary data.</text>
</comment>
<keyword evidence="7 10" id="KW-0067">ATP-binding</keyword>
<protein>
    <recommendedName>
        <fullName evidence="2">non-specific serine/threonine protein kinase</fullName>
        <ecNumber evidence="2">2.7.11.1</ecNumber>
    </recommendedName>
</protein>
<evidence type="ECO:0000256" key="7">
    <source>
        <dbReference type="ARBA" id="ARBA00022840"/>
    </source>
</evidence>
<evidence type="ECO:0000313" key="15">
    <source>
        <dbReference type="Proteomes" id="UP000187209"/>
    </source>
</evidence>
<comment type="subunit">
    <text evidence="1">Monomer.</text>
</comment>
<feature type="domain" description="Protein kinase" evidence="13">
    <location>
        <begin position="11"/>
        <end position="288"/>
    </location>
</feature>
<dbReference type="AlphaFoldDB" id="A0A1R2D0G9"/>
<keyword evidence="3 11" id="KW-0723">Serine/threonine-protein kinase</keyword>
<dbReference type="PANTHER" id="PTHR43895">
    <property type="entry name" value="CALCIUM/CALMODULIN-DEPENDENT PROTEIN KINASE KINASE-RELATED"/>
    <property type="match status" value="1"/>
</dbReference>
<keyword evidence="6" id="KW-0418">Kinase</keyword>
<evidence type="ECO:0000313" key="14">
    <source>
        <dbReference type="EMBL" id="OMJ94746.1"/>
    </source>
</evidence>
<dbReference type="PROSITE" id="PS50011">
    <property type="entry name" value="PROTEIN_KINASE_DOM"/>
    <property type="match status" value="1"/>
</dbReference>
<name>A0A1R2D0G9_9CILI</name>
<evidence type="ECO:0000256" key="8">
    <source>
        <dbReference type="ARBA" id="ARBA00047899"/>
    </source>
</evidence>
<dbReference type="GO" id="GO:0005524">
    <property type="term" value="F:ATP binding"/>
    <property type="evidence" value="ECO:0007669"/>
    <property type="project" value="UniProtKB-UniRule"/>
</dbReference>
<sequence>MATESSRLDNFIVLKKLGKGATATVKSVQDPNTLQIYAAKILRNQGEHLTARFRELMQNEIQNLARIAHPNIVNIINANENGIYVRKNGKGTYNCMYIVMELCPNGELFDILFKTGRLSEEVARFYFKQIIHGLSACHNAGIAHRDMKPENLLFDSEFNIKIADFGFSTLLVGRDGTGLMHTRLGTESYMAPEFHMRVPYTGESVDLFAAGIILFIMYSQNPPFSKADPNEAYYKALSSGNETFWAMHSRGKSPGHYSADFKDLIKKMLALKPSDRLSAEQIENHNWLQGRIASPQEVINDIDSRRRRIVEAAEKGRAQRRPNQGVGVNGGRYYRGDPSESEGFTLSFEVPRKEYNVKVLPNQGLINKYCSLVTGLTPNEITTILSNEFGKLDAQCETIDNSYDTKVKVTTEIGTVMFKSSIYKTPEDFYVVDFSYIEGSHIEMMKVFTEISEIMLNVQEEIDH</sequence>
<dbReference type="Pfam" id="PF00069">
    <property type="entry name" value="Pkinase"/>
    <property type="match status" value="1"/>
</dbReference>
<evidence type="ECO:0000256" key="11">
    <source>
        <dbReference type="RuleBase" id="RU000304"/>
    </source>
</evidence>
<dbReference type="InterPro" id="IPR000719">
    <property type="entry name" value="Prot_kinase_dom"/>
</dbReference>